<dbReference type="AlphaFoldDB" id="A0A0F5JIY5"/>
<feature type="domain" description="RagB/SusD" evidence="6">
    <location>
        <begin position="356"/>
        <end position="676"/>
    </location>
</feature>
<dbReference type="InterPro" id="IPR011990">
    <property type="entry name" value="TPR-like_helical_dom_sf"/>
</dbReference>
<evidence type="ECO:0000256" key="4">
    <source>
        <dbReference type="ARBA" id="ARBA00023136"/>
    </source>
</evidence>
<evidence type="ECO:0000313" key="8">
    <source>
        <dbReference type="EMBL" id="KKB57530.1"/>
    </source>
</evidence>
<protein>
    <recommendedName>
        <fullName evidence="10">RagB/SusD domain-containing protein</fullName>
    </recommendedName>
</protein>
<dbReference type="GO" id="GO:0009279">
    <property type="term" value="C:cell outer membrane"/>
    <property type="evidence" value="ECO:0007669"/>
    <property type="project" value="UniProtKB-SubCell"/>
</dbReference>
<dbReference type="STRING" id="927665.HMPREF1535_01351"/>
<gene>
    <name evidence="8" type="ORF">HMPREF1535_01351</name>
</gene>
<evidence type="ECO:0000256" key="2">
    <source>
        <dbReference type="ARBA" id="ARBA00006275"/>
    </source>
</evidence>
<keyword evidence="5" id="KW-0998">Cell outer membrane</keyword>
<sequence>MNMRLKLKHIYVGALIGMGGLAMTSCNDFLERAPISQITPESYFTTVDQVGNYVLNYYDSQLENSNGTKMYHQTSWNSGVQRNDANTDNLLTDEGNLNYFAGNWQVSAGKTTQGLLSRVRVWNYLFEEILPKEEAGTIQGASDLLSHYIGEAYFFRALSYYVALVKYGDFPIVEEVLPDQSDVLVEHSKRAPRNEVARFILKDLDEAISRLKDHGFQMNQRINKQTALLLKSRVALFEATFEKYHQGTGRVPGDANWPGAKMDYNSGKSFDIPGEIDFFLTQAMDAASAVADQATLTDNSHVMNPVYGQVYGWNPYFEMFSTPDASGINEVLLWKQYNKGLSISHCVPIRLQVGDRTGMTRALVNTFLMKNGLPIYAAGSGYHGDVTVSQEKKDRDERLQLFVWGEEDVQRSDTKDPTIADTGVVVHMENFRIISDAEQNRDITGYRPRKAYTYDYDQNRNDELLGSNGCVIFRATEAYLNYMEACYEKNGSLDGKAQGYWKAIRRRAGVDEDFSKTIGATNLGNENDLAVYSGDQLVDPTLYNIRRERRCEFNGEGMRWDDLIRWRAWDQLLTKPYIIEGVNFWDAAYLKYTKTVDGVEVSAVVADGTTEANVSRKEDSKYLRPLRRTSINNQLYDGLTWRKAFYLSPIGLQDMQLAATNPEDINTTVMYQNPYWPMAPGKALE</sequence>
<evidence type="ECO:0008006" key="10">
    <source>
        <dbReference type="Google" id="ProtNLM"/>
    </source>
</evidence>
<name>A0A0F5JIY5_9BACT</name>
<comment type="caution">
    <text evidence="8">The sequence shown here is derived from an EMBL/GenBank/DDBJ whole genome shotgun (WGS) entry which is preliminary data.</text>
</comment>
<dbReference type="PROSITE" id="PS51257">
    <property type="entry name" value="PROKAR_LIPOPROTEIN"/>
    <property type="match status" value="1"/>
</dbReference>
<dbReference type="HOGENOM" id="CLU_015553_0_1_10"/>
<evidence type="ECO:0000259" key="6">
    <source>
        <dbReference type="Pfam" id="PF07980"/>
    </source>
</evidence>
<evidence type="ECO:0000256" key="5">
    <source>
        <dbReference type="ARBA" id="ARBA00023237"/>
    </source>
</evidence>
<dbReference type="PATRIC" id="fig|927665.4.peg.1382"/>
<dbReference type="Pfam" id="PF14322">
    <property type="entry name" value="SusD-like_3"/>
    <property type="match status" value="1"/>
</dbReference>
<dbReference type="Pfam" id="PF07980">
    <property type="entry name" value="SusD_RagB"/>
    <property type="match status" value="1"/>
</dbReference>
<organism evidence="8 9">
    <name type="scientific">Parabacteroides goldsteinii DSM 19448 = WAL 12034</name>
    <dbReference type="NCBI Taxonomy" id="927665"/>
    <lineage>
        <taxon>Bacteria</taxon>
        <taxon>Pseudomonadati</taxon>
        <taxon>Bacteroidota</taxon>
        <taxon>Bacteroidia</taxon>
        <taxon>Bacteroidales</taxon>
        <taxon>Tannerellaceae</taxon>
        <taxon>Parabacteroides</taxon>
    </lineage>
</organism>
<evidence type="ECO:0000313" key="9">
    <source>
        <dbReference type="Proteomes" id="UP000033047"/>
    </source>
</evidence>
<evidence type="ECO:0000259" key="7">
    <source>
        <dbReference type="Pfam" id="PF14322"/>
    </source>
</evidence>
<dbReference type="InterPro" id="IPR033985">
    <property type="entry name" value="SusD-like_N"/>
</dbReference>
<dbReference type="Gene3D" id="1.25.40.390">
    <property type="match status" value="1"/>
</dbReference>
<evidence type="ECO:0000256" key="3">
    <source>
        <dbReference type="ARBA" id="ARBA00022729"/>
    </source>
</evidence>
<dbReference type="InterPro" id="IPR012944">
    <property type="entry name" value="SusD_RagB_dom"/>
</dbReference>
<dbReference type="EMBL" id="AQHV01000009">
    <property type="protein sequence ID" value="KKB57530.1"/>
    <property type="molecule type" value="Genomic_DNA"/>
</dbReference>
<feature type="domain" description="SusD-like N-terminal" evidence="7">
    <location>
        <begin position="47"/>
        <end position="236"/>
    </location>
</feature>
<comment type="subcellular location">
    <subcellularLocation>
        <location evidence="1">Cell outer membrane</location>
    </subcellularLocation>
</comment>
<comment type="similarity">
    <text evidence="2">Belongs to the SusD family.</text>
</comment>
<keyword evidence="3" id="KW-0732">Signal</keyword>
<evidence type="ECO:0000256" key="1">
    <source>
        <dbReference type="ARBA" id="ARBA00004442"/>
    </source>
</evidence>
<accession>A0A0F5JIY5</accession>
<dbReference type="SUPFAM" id="SSF48452">
    <property type="entry name" value="TPR-like"/>
    <property type="match status" value="1"/>
</dbReference>
<proteinExistence type="inferred from homology"/>
<dbReference type="Proteomes" id="UP000033047">
    <property type="component" value="Unassembled WGS sequence"/>
</dbReference>
<reference evidence="8 9" key="1">
    <citation type="submission" date="2013-04" db="EMBL/GenBank/DDBJ databases">
        <title>The Genome Sequence of Parabacteroides goldsteinii DSM 19448.</title>
        <authorList>
            <consortium name="The Broad Institute Genomics Platform"/>
            <person name="Earl A."/>
            <person name="Ward D."/>
            <person name="Feldgarden M."/>
            <person name="Gevers D."/>
            <person name="Martens E."/>
            <person name="Sakamoto M."/>
            <person name="Benno Y."/>
            <person name="Song Y."/>
            <person name="Liu C."/>
            <person name="Lee J."/>
            <person name="Bolanos M."/>
            <person name="Vaisanen M.L."/>
            <person name="Finegold S.M."/>
            <person name="Walker B."/>
            <person name="Young S."/>
            <person name="Zeng Q."/>
            <person name="Gargeya S."/>
            <person name="Fitzgerald M."/>
            <person name="Haas B."/>
            <person name="Abouelleil A."/>
            <person name="Allen A.W."/>
            <person name="Alvarado L."/>
            <person name="Arachchi H.M."/>
            <person name="Berlin A.M."/>
            <person name="Chapman S.B."/>
            <person name="Gainer-Dewar J."/>
            <person name="Goldberg J."/>
            <person name="Griggs A."/>
            <person name="Gujja S."/>
            <person name="Hansen M."/>
            <person name="Howarth C."/>
            <person name="Imamovic A."/>
            <person name="Ireland A."/>
            <person name="Larimer J."/>
            <person name="McCowan C."/>
            <person name="Murphy C."/>
            <person name="Pearson M."/>
            <person name="Poon T.W."/>
            <person name="Priest M."/>
            <person name="Roberts A."/>
            <person name="Saif S."/>
            <person name="Shea T."/>
            <person name="Sisk P."/>
            <person name="Sykes S."/>
            <person name="Wortman J."/>
            <person name="Nusbaum C."/>
            <person name="Birren B."/>
        </authorList>
    </citation>
    <scope>NUCLEOTIDE SEQUENCE [LARGE SCALE GENOMIC DNA]</scope>
    <source>
        <strain evidence="8 9">DSM 19448</strain>
    </source>
</reference>
<keyword evidence="4" id="KW-0472">Membrane</keyword>